<dbReference type="EMBL" id="JAMYJR010000001">
    <property type="protein sequence ID" value="MCO8269158.1"/>
    <property type="molecule type" value="Genomic_DNA"/>
</dbReference>
<evidence type="ECO:0000256" key="2">
    <source>
        <dbReference type="SAM" id="Phobius"/>
    </source>
</evidence>
<dbReference type="Proteomes" id="UP001523369">
    <property type="component" value="Unassembled WGS sequence"/>
</dbReference>
<dbReference type="InterPro" id="IPR040884">
    <property type="entry name" value="SLATT_1"/>
</dbReference>
<feature type="region of interest" description="Disordered" evidence="1">
    <location>
        <begin position="274"/>
        <end position="300"/>
    </location>
</feature>
<feature type="transmembrane region" description="Helical" evidence="2">
    <location>
        <begin position="31"/>
        <end position="48"/>
    </location>
</feature>
<feature type="transmembrane region" description="Helical" evidence="2">
    <location>
        <begin position="54"/>
        <end position="73"/>
    </location>
</feature>
<keyword evidence="2" id="KW-1133">Transmembrane helix</keyword>
<dbReference type="RefSeq" id="WP_253235299.1">
    <property type="nucleotide sequence ID" value="NZ_JAMYJR010000001.1"/>
</dbReference>
<accession>A0ABT1DFA1</accession>
<protein>
    <submittedName>
        <fullName evidence="5">DUF4231 domain-containing protein</fullName>
    </submittedName>
</protein>
<proteinExistence type="predicted"/>
<organism evidence="5 6">
    <name type="scientific">Paractinoplanes aksuensis</name>
    <dbReference type="NCBI Taxonomy" id="2939490"/>
    <lineage>
        <taxon>Bacteria</taxon>
        <taxon>Bacillati</taxon>
        <taxon>Actinomycetota</taxon>
        <taxon>Actinomycetes</taxon>
        <taxon>Micromonosporales</taxon>
        <taxon>Micromonosporaceae</taxon>
        <taxon>Paractinoplanes</taxon>
    </lineage>
</organism>
<keyword evidence="2" id="KW-0472">Membrane</keyword>
<evidence type="ECO:0000259" key="3">
    <source>
        <dbReference type="Pfam" id="PF18181"/>
    </source>
</evidence>
<name>A0ABT1DFA1_9ACTN</name>
<feature type="domain" description="SMODS and SLOG-associating 2TM effector" evidence="4">
    <location>
        <begin position="8"/>
        <end position="157"/>
    </location>
</feature>
<evidence type="ECO:0000256" key="1">
    <source>
        <dbReference type="SAM" id="MobiDB-lite"/>
    </source>
</evidence>
<dbReference type="NCBIfam" id="NF033634">
    <property type="entry name" value="SLATT_1"/>
    <property type="match status" value="1"/>
</dbReference>
<feature type="transmembrane region" description="Helical" evidence="2">
    <location>
        <begin position="213"/>
        <end position="230"/>
    </location>
</feature>
<keyword evidence="2" id="KW-0812">Transmembrane</keyword>
<dbReference type="NCBIfam" id="NF033610">
    <property type="entry name" value="SLATT_3"/>
    <property type="match status" value="1"/>
</dbReference>
<dbReference type="InterPro" id="IPR041116">
    <property type="entry name" value="SLATT_3"/>
</dbReference>
<reference evidence="5 6" key="1">
    <citation type="submission" date="2022-06" db="EMBL/GenBank/DDBJ databases">
        <title>New Species of the Genus Actinoplanes, ActinopZanes ferrugineus.</title>
        <authorList>
            <person name="Ding P."/>
        </authorList>
    </citation>
    <scope>NUCLEOTIDE SEQUENCE [LARGE SCALE GENOMIC DNA]</scope>
    <source>
        <strain evidence="5 6">TRM88003</strain>
    </source>
</reference>
<dbReference type="Pfam" id="PF18184">
    <property type="entry name" value="SLATT_3"/>
    <property type="match status" value="1"/>
</dbReference>
<feature type="transmembrane region" description="Helical" evidence="2">
    <location>
        <begin position="185"/>
        <end position="207"/>
    </location>
</feature>
<evidence type="ECO:0000259" key="4">
    <source>
        <dbReference type="Pfam" id="PF18184"/>
    </source>
</evidence>
<gene>
    <name evidence="5" type="ORF">M1L60_00980</name>
</gene>
<evidence type="ECO:0000313" key="5">
    <source>
        <dbReference type="EMBL" id="MCO8269158.1"/>
    </source>
</evidence>
<feature type="domain" description="SMODS and SLOG-associating 2TM effector" evidence="3">
    <location>
        <begin position="160"/>
        <end position="280"/>
    </location>
</feature>
<sequence length="300" mass="33006">MSFKIDYPALYYTADADSLAGQQRFVRATRLRLFALFAAAVGGAGSLSAGSLDLFGLLGLVSFVVALGTSTYLQTTDPERRWYDGRTATEFVKTLTWRYVAGGEPFPPGTAADRSFRTQLTDGVDLEKLPAPREDAPTRQITDRMREIRDGSFAERRQAYRDGRIEDQRGWHARKAEANERLKNTFTAVAIALEFAGVVGAAVKAFGVLDIDLLGVFSAAAAGLAAWMQARSYADNQRAYARTAHQLGLKVDELDSVTEDDWPRFVDETENAISTEHTQWRATRGLGAPRQRGTTSPSEP</sequence>
<keyword evidence="6" id="KW-1185">Reference proteome</keyword>
<evidence type="ECO:0000313" key="6">
    <source>
        <dbReference type="Proteomes" id="UP001523369"/>
    </source>
</evidence>
<dbReference type="Pfam" id="PF18181">
    <property type="entry name" value="SLATT_1"/>
    <property type="match status" value="1"/>
</dbReference>
<comment type="caution">
    <text evidence="5">The sequence shown here is derived from an EMBL/GenBank/DDBJ whole genome shotgun (WGS) entry which is preliminary data.</text>
</comment>